<dbReference type="SUPFAM" id="SSF54506">
    <property type="entry name" value="Diaminopimelate epimerase-like"/>
    <property type="match status" value="1"/>
</dbReference>
<evidence type="ECO:0000256" key="1">
    <source>
        <dbReference type="PIRSR" id="PIRSR016184-1"/>
    </source>
</evidence>
<evidence type="ECO:0000313" key="2">
    <source>
        <dbReference type="EMBL" id="MBN7797326.1"/>
    </source>
</evidence>
<name>A0A939IKH6_9GAMM</name>
<dbReference type="GO" id="GO:0016853">
    <property type="term" value="F:isomerase activity"/>
    <property type="evidence" value="ECO:0007669"/>
    <property type="project" value="TreeGrafter"/>
</dbReference>
<dbReference type="RefSeq" id="WP_206560778.1">
    <property type="nucleotide sequence ID" value="NZ_JAFKCZ010000008.1"/>
</dbReference>
<dbReference type="PIRSF" id="PIRSF016184">
    <property type="entry name" value="PhzC_PhzF"/>
    <property type="match status" value="1"/>
</dbReference>
<dbReference type="AlphaFoldDB" id="A0A939IKH6"/>
<protein>
    <submittedName>
        <fullName evidence="2">PhzF family phenazine biosynthesis protein</fullName>
    </submittedName>
</protein>
<keyword evidence="3" id="KW-1185">Reference proteome</keyword>
<dbReference type="Pfam" id="PF02567">
    <property type="entry name" value="PhzC-PhzF"/>
    <property type="match status" value="1"/>
</dbReference>
<dbReference type="Proteomes" id="UP000664303">
    <property type="component" value="Unassembled WGS sequence"/>
</dbReference>
<dbReference type="Gene3D" id="3.10.310.10">
    <property type="entry name" value="Diaminopimelate Epimerase, Chain A, domain 1"/>
    <property type="match status" value="2"/>
</dbReference>
<dbReference type="GO" id="GO:0005737">
    <property type="term" value="C:cytoplasm"/>
    <property type="evidence" value="ECO:0007669"/>
    <property type="project" value="TreeGrafter"/>
</dbReference>
<evidence type="ECO:0000313" key="3">
    <source>
        <dbReference type="Proteomes" id="UP000664303"/>
    </source>
</evidence>
<organism evidence="2 3">
    <name type="scientific">Parahaliea mediterranea</name>
    <dbReference type="NCBI Taxonomy" id="651086"/>
    <lineage>
        <taxon>Bacteria</taxon>
        <taxon>Pseudomonadati</taxon>
        <taxon>Pseudomonadota</taxon>
        <taxon>Gammaproteobacteria</taxon>
        <taxon>Cellvibrionales</taxon>
        <taxon>Halieaceae</taxon>
        <taxon>Parahaliea</taxon>
    </lineage>
</organism>
<reference evidence="2" key="1">
    <citation type="submission" date="2021-02" db="EMBL/GenBank/DDBJ databases">
        <title>PHA producing bacteria isolated from coastal sediment in Guangdong, Shenzhen.</title>
        <authorList>
            <person name="Zheng W."/>
            <person name="Yu S."/>
            <person name="Huang Y."/>
        </authorList>
    </citation>
    <scope>NUCLEOTIDE SEQUENCE</scope>
    <source>
        <strain evidence="2">TN14-10</strain>
    </source>
</reference>
<sequence length="268" mass="29829">MRCYSVDVFSPIPKYANRCLVFCGELPLSDGEMQRRARESGLSETAFIAGRGETFRLRIFSPVREMGSCIHATLAALYVFRRFLGAVDNACLLLNDRKIGGGLAANGVELGVATLGADKIFSKSARHEFPSIGPHKAQWSAATASGNRRLMLEQRTRREVESVDARRIAALDTRYDDVESYFFYAPINRDRTRFYGRMFAPKLGIPEDPVNGNSCLALFSKERLARAGLDEIEVVQNTRARLVVRGNARGATIQAQCHLVSSHYSPLY</sequence>
<dbReference type="EMBL" id="JAFKCZ010000008">
    <property type="protein sequence ID" value="MBN7797326.1"/>
    <property type="molecule type" value="Genomic_DNA"/>
</dbReference>
<dbReference type="PANTHER" id="PTHR13774">
    <property type="entry name" value="PHENAZINE BIOSYNTHESIS PROTEIN"/>
    <property type="match status" value="1"/>
</dbReference>
<dbReference type="InterPro" id="IPR003719">
    <property type="entry name" value="Phenazine_PhzF-like"/>
</dbReference>
<gene>
    <name evidence="2" type="ORF">JYP50_12030</name>
</gene>
<comment type="caution">
    <text evidence="2">The sequence shown here is derived from an EMBL/GenBank/DDBJ whole genome shotgun (WGS) entry which is preliminary data.</text>
</comment>
<proteinExistence type="predicted"/>
<accession>A0A939IKH6</accession>
<feature type="active site" evidence="1">
    <location>
        <position position="44"/>
    </location>
</feature>